<dbReference type="OrthoDB" id="284473at2759"/>
<accession>A0A8E2ENT6</accession>
<reference evidence="2 3" key="1">
    <citation type="journal article" date="2016" name="Nat. Commun.">
        <title>Ectomycorrhizal ecology is imprinted in the genome of the dominant symbiotic fungus Cenococcum geophilum.</title>
        <authorList>
            <consortium name="DOE Joint Genome Institute"/>
            <person name="Peter M."/>
            <person name="Kohler A."/>
            <person name="Ohm R.A."/>
            <person name="Kuo A."/>
            <person name="Krutzmann J."/>
            <person name="Morin E."/>
            <person name="Arend M."/>
            <person name="Barry K.W."/>
            <person name="Binder M."/>
            <person name="Choi C."/>
            <person name="Clum A."/>
            <person name="Copeland A."/>
            <person name="Grisel N."/>
            <person name="Haridas S."/>
            <person name="Kipfer T."/>
            <person name="LaButti K."/>
            <person name="Lindquist E."/>
            <person name="Lipzen A."/>
            <person name="Maire R."/>
            <person name="Meier B."/>
            <person name="Mihaltcheva S."/>
            <person name="Molinier V."/>
            <person name="Murat C."/>
            <person name="Poggeler S."/>
            <person name="Quandt C.A."/>
            <person name="Sperisen C."/>
            <person name="Tritt A."/>
            <person name="Tisserant E."/>
            <person name="Crous P.W."/>
            <person name="Henrissat B."/>
            <person name="Nehls U."/>
            <person name="Egli S."/>
            <person name="Spatafora J.W."/>
            <person name="Grigoriev I.V."/>
            <person name="Martin F.M."/>
        </authorList>
    </citation>
    <scope>NUCLEOTIDE SEQUENCE [LARGE SCALE GENOMIC DNA]</scope>
    <source>
        <strain evidence="2 3">CBS 207.34</strain>
    </source>
</reference>
<feature type="compositionally biased region" description="Polar residues" evidence="1">
    <location>
        <begin position="195"/>
        <end position="208"/>
    </location>
</feature>
<feature type="compositionally biased region" description="Basic and acidic residues" evidence="1">
    <location>
        <begin position="392"/>
        <end position="406"/>
    </location>
</feature>
<feature type="region of interest" description="Disordered" evidence="1">
    <location>
        <begin position="102"/>
        <end position="127"/>
    </location>
</feature>
<keyword evidence="3" id="KW-1185">Reference proteome</keyword>
<dbReference type="Proteomes" id="UP000250140">
    <property type="component" value="Unassembled WGS sequence"/>
</dbReference>
<name>A0A8E2ENT6_9PEZI</name>
<evidence type="ECO:0000313" key="3">
    <source>
        <dbReference type="Proteomes" id="UP000250140"/>
    </source>
</evidence>
<feature type="compositionally biased region" description="Polar residues" evidence="1">
    <location>
        <begin position="483"/>
        <end position="507"/>
    </location>
</feature>
<feature type="region of interest" description="Disordered" evidence="1">
    <location>
        <begin position="168"/>
        <end position="559"/>
    </location>
</feature>
<feature type="compositionally biased region" description="Pro residues" evidence="1">
    <location>
        <begin position="219"/>
        <end position="229"/>
    </location>
</feature>
<sequence length="801" mass="88972">MSILESTTETTKSGHRAKQSSRSSHDIEELAKLDSIYERIRKCVPTTPYILTVPTDHPYRHWSQQESQGWMLGNLFNPDEEHLQYRTFKFRESQKSCFVTRTEEDEEKERKERLMKSKGWNTPVQGLPKKKISLSAYNANKANGLGGTPSSKKLSPDLGLVKRDPIHVNGIKDEPKVSPPKPASQQGQKRPLDNSADQEQPSINSNQDAPPVTKKIKPSPSPAAKPSPEPSAQSNATPHGLPPLLSPVGATLPNPYGLPPILSPTLPQNIVAELDRLETQRKRAESNASSSSDKKSQLLPSSDLKNQKSDESLRGVARIASKKVEIKTRSGTSENKPLAGSQNPTLSQRENSKMPSLGKEQTLVVKLRYGRKHRKEVERYLRLPPSSASAAAEKKERVENMKERLLKGKSKQTESSVGRSKEAPKDSPQTLDITTPGTTIESKISVTGEKRSRPDDDSQPVTIASKRQKHPPPGVDTDKKPNTPAQQAIPSPALSNRSSAQKGQGQYITPRKDLRAINMIRTNSAEGNDSTPGRSGSTPSAPKIPDNKLGPTSAPVNGRQAEGQAWALCSRKLNMLGRSLKHEAQKIAEKEKALKEDQMRAAVISIECVLSYMAAYYAMDISFRSRGRLGDVEGNWKTLMPLWSSFRTRTKDFPHLEGLRLYLGAVIAARISTLLAQRGRPHVHHDSPQHDVTADFAVLAENFQQLQRYSHEARGTLSMLDLMEYYPITWKGREVKTDPMEWESLTAGVLKGPYFLPIGPDTTPVQAVRFGVQFLKEWMEKEGIKYELLVNLEKIEEARKG</sequence>
<proteinExistence type="predicted"/>
<feature type="compositionally biased region" description="Polar residues" evidence="1">
    <location>
        <begin position="1"/>
        <end position="11"/>
    </location>
</feature>
<organism evidence="2 3">
    <name type="scientific">Glonium stellatum</name>
    <dbReference type="NCBI Taxonomy" id="574774"/>
    <lineage>
        <taxon>Eukaryota</taxon>
        <taxon>Fungi</taxon>
        <taxon>Dikarya</taxon>
        <taxon>Ascomycota</taxon>
        <taxon>Pezizomycotina</taxon>
        <taxon>Dothideomycetes</taxon>
        <taxon>Pleosporomycetidae</taxon>
        <taxon>Gloniales</taxon>
        <taxon>Gloniaceae</taxon>
        <taxon>Glonium</taxon>
    </lineage>
</organism>
<feature type="compositionally biased region" description="Basic and acidic residues" evidence="1">
    <location>
        <begin position="273"/>
        <end position="285"/>
    </location>
</feature>
<feature type="compositionally biased region" description="Polar residues" evidence="1">
    <location>
        <begin position="427"/>
        <end position="445"/>
    </location>
</feature>
<evidence type="ECO:0000313" key="2">
    <source>
        <dbReference type="EMBL" id="OCL02152.1"/>
    </source>
</evidence>
<dbReference type="EMBL" id="KV750995">
    <property type="protein sequence ID" value="OCL02152.1"/>
    <property type="molecule type" value="Genomic_DNA"/>
</dbReference>
<gene>
    <name evidence="2" type="ORF">AOQ84DRAFT_305222</name>
</gene>
<evidence type="ECO:0000256" key="1">
    <source>
        <dbReference type="SAM" id="MobiDB-lite"/>
    </source>
</evidence>
<feature type="compositionally biased region" description="Polar residues" evidence="1">
    <location>
        <begin position="329"/>
        <end position="349"/>
    </location>
</feature>
<protein>
    <submittedName>
        <fullName evidence="2">Uncharacterized protein</fullName>
    </submittedName>
</protein>
<dbReference type="AlphaFoldDB" id="A0A8E2ENT6"/>
<feature type="region of interest" description="Disordered" evidence="1">
    <location>
        <begin position="1"/>
        <end position="25"/>
    </location>
</feature>
<feature type="compositionally biased region" description="Polar residues" evidence="1">
    <location>
        <begin position="520"/>
        <end position="540"/>
    </location>
</feature>